<dbReference type="InterPro" id="IPR008902">
    <property type="entry name" value="Rhamnosid_concanavalin"/>
</dbReference>
<dbReference type="RefSeq" id="WP_117393815.1">
    <property type="nucleotide sequence ID" value="NZ_QWDC01000004.1"/>
</dbReference>
<dbReference type="SUPFAM" id="SSF48208">
    <property type="entry name" value="Six-hairpin glycosidases"/>
    <property type="match status" value="1"/>
</dbReference>
<dbReference type="Pfam" id="PF05592">
    <property type="entry name" value="Bac_rhamnosid"/>
    <property type="match status" value="1"/>
</dbReference>
<evidence type="ECO:0000256" key="1">
    <source>
        <dbReference type="ARBA" id="ARBA00001445"/>
    </source>
</evidence>
<dbReference type="InterPro" id="IPR012341">
    <property type="entry name" value="6hp_glycosidase-like_sf"/>
</dbReference>
<evidence type="ECO:0000313" key="9">
    <source>
        <dbReference type="EMBL" id="RFZ90402.1"/>
    </source>
</evidence>
<name>A0A372NN84_9SPHI</name>
<feature type="domain" description="Alpha-L-rhamnosidase six-hairpin glycosidase" evidence="7">
    <location>
        <begin position="347"/>
        <end position="689"/>
    </location>
</feature>
<dbReference type="PANTHER" id="PTHR33307:SF6">
    <property type="entry name" value="ALPHA-RHAMNOSIDASE (EUROFUNG)-RELATED"/>
    <property type="match status" value="1"/>
</dbReference>
<dbReference type="Proteomes" id="UP000264217">
    <property type="component" value="Unassembled WGS sequence"/>
</dbReference>
<dbReference type="InterPro" id="IPR016007">
    <property type="entry name" value="Alpha_rhamnosid"/>
</dbReference>
<keyword evidence="3" id="KW-0378">Hydrolase</keyword>
<feature type="domain" description="Bacterial alpha-L-rhamnosidase N-terminal" evidence="6">
    <location>
        <begin position="73"/>
        <end position="205"/>
    </location>
</feature>
<dbReference type="Gene3D" id="2.60.420.10">
    <property type="entry name" value="Maltose phosphorylase, domain 3"/>
    <property type="match status" value="1"/>
</dbReference>
<dbReference type="Gene3D" id="2.60.120.260">
    <property type="entry name" value="Galactose-binding domain-like"/>
    <property type="match status" value="2"/>
</dbReference>
<dbReference type="AlphaFoldDB" id="A0A372NN84"/>
<keyword evidence="10" id="KW-1185">Reference proteome</keyword>
<evidence type="ECO:0000259" key="5">
    <source>
        <dbReference type="Pfam" id="PF05592"/>
    </source>
</evidence>
<dbReference type="OrthoDB" id="9766741at2"/>
<dbReference type="Pfam" id="PF08531">
    <property type="entry name" value="Bac_rhamnosid_N"/>
    <property type="match status" value="1"/>
</dbReference>
<dbReference type="GO" id="GO:0005975">
    <property type="term" value="P:carbohydrate metabolic process"/>
    <property type="evidence" value="ECO:0007669"/>
    <property type="project" value="InterPro"/>
</dbReference>
<evidence type="ECO:0000259" key="6">
    <source>
        <dbReference type="Pfam" id="PF08531"/>
    </source>
</evidence>
<evidence type="ECO:0000256" key="4">
    <source>
        <dbReference type="SAM" id="SignalP"/>
    </source>
</evidence>
<dbReference type="InterPro" id="IPR013737">
    <property type="entry name" value="Bac_rhamnosid_N"/>
</dbReference>
<dbReference type="EMBL" id="QWDC01000004">
    <property type="protein sequence ID" value="RFZ90402.1"/>
    <property type="molecule type" value="Genomic_DNA"/>
</dbReference>
<dbReference type="Pfam" id="PF17389">
    <property type="entry name" value="Bac_rhamnosid6H"/>
    <property type="match status" value="1"/>
</dbReference>
<feature type="signal peptide" evidence="4">
    <location>
        <begin position="1"/>
        <end position="24"/>
    </location>
</feature>
<evidence type="ECO:0000256" key="2">
    <source>
        <dbReference type="ARBA" id="ARBA00012652"/>
    </source>
</evidence>
<sequence length="775" mass="87192">MRTLFIKLSLLLLGVSVTSAPLFAQSKNSTGDGQFLHNATTNWKAQWIKIGYAEDSVKHPSQYFQKSFKLTGKVKQARLFITSRGLYEAQLNGKRVGNAYLTPGWTSYSKRIAYQGWDVTTMLKKGDNAIQIALGDGWYRGALAFENRRNYFGKELSFICQLEVTYSNGEKAVIASDDSWKSGGGPIRETSINNGETIDNNRELQVNQPVKVAQTYTGKLVPTESYPATKHEVFKPIKVITTPKGEKVLDFGQNLVGWVELKVKGKKGDTITLKHAEVLDKFGNFYIANLRGAQATSTYILSGKGEEYFEPHFTYFGFRYVQVKGVDGDLNPDDFKAVALYADMQPSGTFECSNPMLNKLQHNIQWGQKGNFLYVPTDCPQRDERLGWTGDAQVFARTAAYNFDVQHFFKQWMVDVAIDQRPNGAVTFVVPDILNGASGSAGWGDVATVVPWTMYQVYGDTSILHQQYQSMKNWVGFMTQNSTNDLWNKGFHFGDWLSYHSPDDDGTDAITDKYEIAQCFYAYSTQLLINAARVLGKTDDVKHYSDLLERIKASYRKEYTTYSGRILSNTQTSYVLALQFDMLLEKDRAVAASYLVNNIKAYRHHLTTGFLGTPYLCHVLSRFGYTDEAYKLLLQDTYPSWLYPIKMGATTIWERWDGIKPDSTFQTTAMNSFNHYAYGAIGDWMYQHIAGIQAGSPGYKQVIIKPEVGGKLTWCKASYQSPQGKIAVSWKIDNGHFVMDASIPKGSTAVIYIPDADGKHIQEKKVAAGNHHFSN</sequence>
<evidence type="ECO:0000256" key="3">
    <source>
        <dbReference type="ARBA" id="ARBA00022801"/>
    </source>
</evidence>
<reference evidence="9 10" key="1">
    <citation type="submission" date="2018-08" db="EMBL/GenBank/DDBJ databases">
        <title>Mucilaginibacter sp. MYSH2.</title>
        <authorList>
            <person name="Seo T."/>
        </authorList>
    </citation>
    <scope>NUCLEOTIDE SEQUENCE [LARGE SCALE GENOMIC DNA]</scope>
    <source>
        <strain evidence="9 10">MYSH2</strain>
    </source>
</reference>
<feature type="domain" description="Alpha-L-rhamnosidase concanavalin-like" evidence="5">
    <location>
        <begin position="241"/>
        <end position="340"/>
    </location>
</feature>
<comment type="caution">
    <text evidence="9">The sequence shown here is derived from an EMBL/GenBank/DDBJ whole genome shotgun (WGS) entry which is preliminary data.</text>
</comment>
<dbReference type="Gene3D" id="1.50.10.10">
    <property type="match status" value="1"/>
</dbReference>
<dbReference type="InterPro" id="IPR035396">
    <property type="entry name" value="Bac_rhamnosid6H"/>
</dbReference>
<feature type="chain" id="PRO_5017009932" description="alpha-L-rhamnosidase" evidence="4">
    <location>
        <begin position="25"/>
        <end position="775"/>
    </location>
</feature>
<evidence type="ECO:0000259" key="7">
    <source>
        <dbReference type="Pfam" id="PF17389"/>
    </source>
</evidence>
<dbReference type="InterPro" id="IPR008928">
    <property type="entry name" value="6-hairpin_glycosidase_sf"/>
</dbReference>
<evidence type="ECO:0000259" key="8">
    <source>
        <dbReference type="Pfam" id="PF17390"/>
    </source>
</evidence>
<dbReference type="EC" id="3.2.1.40" evidence="2"/>
<comment type="catalytic activity">
    <reaction evidence="1">
        <text>Hydrolysis of terminal non-reducing alpha-L-rhamnose residues in alpha-L-rhamnosides.</text>
        <dbReference type="EC" id="3.2.1.40"/>
    </reaction>
</comment>
<dbReference type="GO" id="GO:0030596">
    <property type="term" value="F:alpha-L-rhamnosidase activity"/>
    <property type="evidence" value="ECO:0007669"/>
    <property type="project" value="UniProtKB-EC"/>
</dbReference>
<protein>
    <recommendedName>
        <fullName evidence="2">alpha-L-rhamnosidase</fullName>
        <ecNumber evidence="2">3.2.1.40</ecNumber>
    </recommendedName>
</protein>
<accession>A0A372NN84</accession>
<gene>
    <name evidence="9" type="ORF">D0C36_21660</name>
</gene>
<organism evidence="9 10">
    <name type="scientific">Mucilaginibacter conchicola</name>
    <dbReference type="NCBI Taxonomy" id="2303333"/>
    <lineage>
        <taxon>Bacteria</taxon>
        <taxon>Pseudomonadati</taxon>
        <taxon>Bacteroidota</taxon>
        <taxon>Sphingobacteriia</taxon>
        <taxon>Sphingobacteriales</taxon>
        <taxon>Sphingobacteriaceae</taxon>
        <taxon>Mucilaginibacter</taxon>
    </lineage>
</organism>
<dbReference type="Pfam" id="PF17390">
    <property type="entry name" value="Bac_rhamnosid_C"/>
    <property type="match status" value="1"/>
</dbReference>
<dbReference type="PANTHER" id="PTHR33307">
    <property type="entry name" value="ALPHA-RHAMNOSIDASE (EUROFUNG)"/>
    <property type="match status" value="1"/>
</dbReference>
<feature type="domain" description="Alpha-L-rhamnosidase C-terminal" evidence="8">
    <location>
        <begin position="691"/>
        <end position="766"/>
    </location>
</feature>
<proteinExistence type="predicted"/>
<evidence type="ECO:0000313" key="10">
    <source>
        <dbReference type="Proteomes" id="UP000264217"/>
    </source>
</evidence>
<dbReference type="InterPro" id="IPR035398">
    <property type="entry name" value="Bac_rhamnosid_C"/>
</dbReference>
<dbReference type="PIRSF" id="PIRSF010631">
    <property type="entry name" value="A-rhamnsds"/>
    <property type="match status" value="1"/>
</dbReference>
<keyword evidence="4" id="KW-0732">Signal</keyword>